<accession>A0A1F5NSM5</accession>
<evidence type="ECO:0000313" key="2">
    <source>
        <dbReference type="Proteomes" id="UP000177912"/>
    </source>
</evidence>
<proteinExistence type="predicted"/>
<dbReference type="STRING" id="1817822.A2826_01095"/>
<comment type="caution">
    <text evidence="1">The sequence shown here is derived from an EMBL/GenBank/DDBJ whole genome shotgun (WGS) entry which is preliminary data.</text>
</comment>
<reference evidence="1 2" key="1">
    <citation type="journal article" date="2016" name="Nat. Commun.">
        <title>Thousands of microbial genomes shed light on interconnected biogeochemical processes in an aquifer system.</title>
        <authorList>
            <person name="Anantharaman K."/>
            <person name="Brown C.T."/>
            <person name="Hug L.A."/>
            <person name="Sharon I."/>
            <person name="Castelle C.J."/>
            <person name="Probst A.J."/>
            <person name="Thomas B.C."/>
            <person name="Singh A."/>
            <person name="Wilkins M.J."/>
            <person name="Karaoz U."/>
            <person name="Brodie E.L."/>
            <person name="Williams K.H."/>
            <person name="Hubbard S.S."/>
            <person name="Banfield J.F."/>
        </authorList>
    </citation>
    <scope>NUCLEOTIDE SEQUENCE [LARGE SCALE GENOMIC DNA]</scope>
</reference>
<evidence type="ECO:0008006" key="3">
    <source>
        <dbReference type="Google" id="ProtNLM"/>
    </source>
</evidence>
<dbReference type="EMBL" id="MFEI01000020">
    <property type="protein sequence ID" value="OGE80685.1"/>
    <property type="molecule type" value="Genomic_DNA"/>
</dbReference>
<sequence length="98" mass="11414">MNGIVQNYARGLYDALHHVRPEDQDRVLDNFLEVLRTHDHLDLMEEIEKEFIKIKPDGQAQENIKAIEHFNNLVKNDPELSHKARSAKAIIISDEKRS</sequence>
<name>A0A1F5NSM5_9BACT</name>
<dbReference type="Proteomes" id="UP000177912">
    <property type="component" value="Unassembled WGS sequence"/>
</dbReference>
<organism evidence="1 2">
    <name type="scientific">Candidatus Doudnabacteria bacterium RIFCSPHIGHO2_01_FULL_43_23</name>
    <dbReference type="NCBI Taxonomy" id="1817822"/>
    <lineage>
        <taxon>Bacteria</taxon>
        <taxon>Candidatus Doudnaibacteriota</taxon>
    </lineage>
</organism>
<dbReference type="AlphaFoldDB" id="A0A1F5NSM5"/>
<gene>
    <name evidence="1" type="ORF">A2826_01095</name>
</gene>
<evidence type="ECO:0000313" key="1">
    <source>
        <dbReference type="EMBL" id="OGE80685.1"/>
    </source>
</evidence>
<protein>
    <recommendedName>
        <fullName evidence="3">F-type ATPase subunit delta</fullName>
    </recommendedName>
</protein>